<protein>
    <submittedName>
        <fullName evidence="1">Uncharacterized protein</fullName>
    </submittedName>
</protein>
<accession>A0A4S2L3B7</accession>
<dbReference type="Proteomes" id="UP000310200">
    <property type="component" value="Unassembled WGS sequence"/>
</dbReference>
<dbReference type="EMBL" id="QBLH01000185">
    <property type="protein sequence ID" value="TGZ57213.1"/>
    <property type="molecule type" value="Genomic_DNA"/>
</dbReference>
<dbReference type="AlphaFoldDB" id="A0A4S2L3B7"/>
<comment type="caution">
    <text evidence="1">The sequence shown here is derived from an EMBL/GenBank/DDBJ whole genome shotgun (WGS) entry which is preliminary data.</text>
</comment>
<proteinExistence type="predicted"/>
<evidence type="ECO:0000313" key="1">
    <source>
        <dbReference type="EMBL" id="TGZ57213.1"/>
    </source>
</evidence>
<organism evidence="1 2">
    <name type="scientific">Temnothorax longispinosus</name>
    <dbReference type="NCBI Taxonomy" id="300112"/>
    <lineage>
        <taxon>Eukaryota</taxon>
        <taxon>Metazoa</taxon>
        <taxon>Ecdysozoa</taxon>
        <taxon>Arthropoda</taxon>
        <taxon>Hexapoda</taxon>
        <taxon>Insecta</taxon>
        <taxon>Pterygota</taxon>
        <taxon>Neoptera</taxon>
        <taxon>Endopterygota</taxon>
        <taxon>Hymenoptera</taxon>
        <taxon>Apocrita</taxon>
        <taxon>Aculeata</taxon>
        <taxon>Formicoidea</taxon>
        <taxon>Formicidae</taxon>
        <taxon>Myrmicinae</taxon>
        <taxon>Temnothorax</taxon>
    </lineage>
</organism>
<name>A0A4S2L3B7_9HYME</name>
<keyword evidence="2" id="KW-1185">Reference proteome</keyword>
<evidence type="ECO:0000313" key="2">
    <source>
        <dbReference type="Proteomes" id="UP000310200"/>
    </source>
</evidence>
<reference evidence="1 2" key="1">
    <citation type="journal article" date="2019" name="Philos. Trans. R. Soc. Lond., B, Biol. Sci.">
        <title>Ant behaviour and brain gene expression of defending hosts depend on the ecological success of the intruding social parasite.</title>
        <authorList>
            <person name="Kaur R."/>
            <person name="Stoldt M."/>
            <person name="Jongepier E."/>
            <person name="Feldmeyer B."/>
            <person name="Menzel F."/>
            <person name="Bornberg-Bauer E."/>
            <person name="Foitzik S."/>
        </authorList>
    </citation>
    <scope>NUCLEOTIDE SEQUENCE [LARGE SCALE GENOMIC DNA]</scope>
    <source>
        <tissue evidence="1">Whole body</tissue>
    </source>
</reference>
<gene>
    <name evidence="1" type="ORF">DBV15_10330</name>
</gene>
<sequence length="190" mass="21988">MTESHKRSIGERRLRRYAKAEAEKVFAHILEDNEDILNAITADSIINSHETQDISQDSINNISESAHSNENLQFSRQINDDNNSEYVYMRHDLLASIESDSNSNDEDGEDNDEDEQVKFRQWLRELNLKHNITVEVCRELLAKLKPYHPDLPLDPRTLNKTPRVTSIVEFGNGFYVHVGLITGLERRLQN</sequence>